<dbReference type="AlphaFoldDB" id="A0AB94IUA8"/>
<keyword evidence="2 6" id="KW-0560">Oxidoreductase</keyword>
<sequence>MVQPYKHEPFTDFSKEENRQAYLKALETVEGYLGQDYDLVIGGEKITTEDKIVSYNPANTAQVIGRVSKASKDLAEKAMQAAVEAFKTWKKTKPEVRADVLFKAATMIRRRKAEFSALLTKEAGKSWREADVEVAEGIDFLEYYGRQMLSLKNGVPVNSRPDEYNRYDYIPLGVGIIISPWNFPFAIMAGTTVAAIVSGNTVLLKPASTTPIVAAKFVEVMEAAGLPKGVLNFVPGNGSEVGDYLVDHKDTRFVSFTGSREVGLRIFERSSKLNEGQIWMKRLIAEMGGKDTIVVDSEADLELAAQSIMASAFGFSGQKCSACSRAVIVEDVYDQVLNRVVELTNQLTIGDPVDNSNYTGPVIDNNAYKKIMEYIEIGKQEGKLLAGGEGDNSKGYFIKPTIIADLAPKARIMQEEIFGPVVGFTKAKNFDEAIEIANNTEYGLTGAVITTNRAHMEQAREDFHVGNLYFNRGCTGAIVGYQPFGGFNMSGTDSKAGGPDYLLLHMQAKTTSEMY</sequence>
<gene>
    <name evidence="6" type="primary">rocA</name>
    <name evidence="9" type="ORF">BAVI_01250</name>
</gene>
<proteinExistence type="inferred from homology"/>
<name>A0AB94IUA8_9BACI</name>
<dbReference type="InterPro" id="IPR016160">
    <property type="entry name" value="Ald_DH_CS_CYS"/>
</dbReference>
<dbReference type="InterPro" id="IPR029510">
    <property type="entry name" value="Ald_DH_CS_GLU"/>
</dbReference>
<dbReference type="SUPFAM" id="SSF53720">
    <property type="entry name" value="ALDH-like"/>
    <property type="match status" value="1"/>
</dbReference>
<dbReference type="EC" id="1.2.1.88" evidence="6"/>
<dbReference type="GO" id="GO:0003842">
    <property type="term" value="F:L-glutamate gamma-semialdehyde dehydrogenase activity"/>
    <property type="evidence" value="ECO:0007669"/>
    <property type="project" value="UniProtKB-UniRule"/>
</dbReference>
<evidence type="ECO:0000256" key="1">
    <source>
        <dbReference type="ARBA" id="ARBA00004786"/>
    </source>
</evidence>
<dbReference type="NCBIfam" id="NF002852">
    <property type="entry name" value="PRK03137.1"/>
    <property type="match status" value="1"/>
</dbReference>
<evidence type="ECO:0000256" key="5">
    <source>
        <dbReference type="ARBA" id="ARBA00061617"/>
    </source>
</evidence>
<feature type="active site" evidence="6">
    <location>
        <position position="320"/>
    </location>
</feature>
<keyword evidence="3 6" id="KW-0520">NAD</keyword>
<dbReference type="CDD" id="cd07124">
    <property type="entry name" value="ALDH_PutA-P5CDH-RocA"/>
    <property type="match status" value="1"/>
</dbReference>
<comment type="caution">
    <text evidence="9">The sequence shown here is derived from an EMBL/GenBank/DDBJ whole genome shotgun (WGS) entry which is preliminary data.</text>
</comment>
<dbReference type="GO" id="GO:0009898">
    <property type="term" value="C:cytoplasmic side of plasma membrane"/>
    <property type="evidence" value="ECO:0007669"/>
    <property type="project" value="TreeGrafter"/>
</dbReference>
<dbReference type="PROSITE" id="PS00687">
    <property type="entry name" value="ALDEHYDE_DEHYDR_GLU"/>
    <property type="match status" value="1"/>
</dbReference>
<accession>A0AB94IUA8</accession>
<dbReference type="PROSITE" id="PS00070">
    <property type="entry name" value="ALDEHYDE_DEHYDR_CYS"/>
    <property type="match status" value="1"/>
</dbReference>
<dbReference type="InterPro" id="IPR016161">
    <property type="entry name" value="Ald_DH/histidinol_DH"/>
</dbReference>
<evidence type="ECO:0000256" key="6">
    <source>
        <dbReference type="HAMAP-Rule" id="MF_00733"/>
    </source>
</evidence>
<dbReference type="GO" id="GO:0004657">
    <property type="term" value="F:proline dehydrogenase activity"/>
    <property type="evidence" value="ECO:0007669"/>
    <property type="project" value="UniProtKB-ARBA"/>
</dbReference>
<dbReference type="EMBL" id="ALAN01000011">
    <property type="protein sequence ID" value="ETI70650.1"/>
    <property type="molecule type" value="Genomic_DNA"/>
</dbReference>
<dbReference type="NCBIfam" id="TIGR01237">
    <property type="entry name" value="D1pyr5carbox2"/>
    <property type="match status" value="1"/>
</dbReference>
<dbReference type="Gene3D" id="3.40.309.10">
    <property type="entry name" value="Aldehyde Dehydrogenase, Chain A, domain 2"/>
    <property type="match status" value="1"/>
</dbReference>
<dbReference type="InterPro" id="IPR016163">
    <property type="entry name" value="Ald_DH_C"/>
</dbReference>
<feature type="active site" evidence="6 7">
    <location>
        <position position="286"/>
    </location>
</feature>
<feature type="domain" description="Aldehyde dehydrogenase" evidence="8">
    <location>
        <begin position="50"/>
        <end position="510"/>
    </location>
</feature>
<evidence type="ECO:0000256" key="2">
    <source>
        <dbReference type="ARBA" id="ARBA00023002"/>
    </source>
</evidence>
<evidence type="ECO:0000256" key="3">
    <source>
        <dbReference type="ARBA" id="ARBA00023027"/>
    </source>
</evidence>
<evidence type="ECO:0000256" key="4">
    <source>
        <dbReference type="ARBA" id="ARBA00048142"/>
    </source>
</evidence>
<reference evidence="9 10" key="1">
    <citation type="journal article" date="2014" name="Environ. Microbiol.">
        <title>The nitrate-ammonifying and nosZ-carrying bacterium Bacillus vireti is a potent source and sink for nitric and nitrous oxide under high nitrate conditions.</title>
        <authorList>
            <person name="Mania D."/>
            <person name="Heylen K."/>
            <person name="van Spanning R.J."/>
            <person name="Frostegard A."/>
        </authorList>
    </citation>
    <scope>NUCLEOTIDE SEQUENCE [LARGE SCALE GENOMIC DNA]</scope>
    <source>
        <strain evidence="9 10">LMG 21834</strain>
    </source>
</reference>
<dbReference type="GO" id="GO:0006537">
    <property type="term" value="P:glutamate biosynthetic process"/>
    <property type="evidence" value="ECO:0007669"/>
    <property type="project" value="UniProtKB-UniRule"/>
</dbReference>
<dbReference type="FunFam" id="3.40.309.10:FF:000005">
    <property type="entry name" value="1-pyrroline-5-carboxylate dehydrogenase 1"/>
    <property type="match status" value="1"/>
</dbReference>
<dbReference type="InterPro" id="IPR016162">
    <property type="entry name" value="Ald_DH_N"/>
</dbReference>
<dbReference type="InterPro" id="IPR015590">
    <property type="entry name" value="Aldehyde_DH_dom"/>
</dbReference>
<dbReference type="Gene3D" id="3.40.605.10">
    <property type="entry name" value="Aldehyde Dehydrogenase, Chain A, domain 1"/>
    <property type="match status" value="1"/>
</dbReference>
<evidence type="ECO:0000313" key="9">
    <source>
        <dbReference type="EMBL" id="ETI70650.1"/>
    </source>
</evidence>
<comment type="pathway">
    <text evidence="1 6">Amino-acid degradation; L-proline degradation into L-glutamate; L-glutamate from L-proline: step 2/2.</text>
</comment>
<dbReference type="RefSeq" id="WP_024026472.1">
    <property type="nucleotide sequence ID" value="NZ_ALAN01000011.1"/>
</dbReference>
<dbReference type="InterPro" id="IPR005932">
    <property type="entry name" value="RocA"/>
</dbReference>
<dbReference type="InterPro" id="IPR047597">
    <property type="entry name" value="RocA_bacillales"/>
</dbReference>
<dbReference type="Proteomes" id="UP000018877">
    <property type="component" value="Unassembled WGS sequence"/>
</dbReference>
<comment type="catalytic activity">
    <reaction evidence="4 6">
        <text>L-glutamate 5-semialdehyde + NAD(+) + H2O = L-glutamate + NADH + 2 H(+)</text>
        <dbReference type="Rhea" id="RHEA:30235"/>
        <dbReference type="ChEBI" id="CHEBI:15377"/>
        <dbReference type="ChEBI" id="CHEBI:15378"/>
        <dbReference type="ChEBI" id="CHEBI:29985"/>
        <dbReference type="ChEBI" id="CHEBI:57540"/>
        <dbReference type="ChEBI" id="CHEBI:57945"/>
        <dbReference type="ChEBI" id="CHEBI:58066"/>
        <dbReference type="EC" id="1.2.1.88"/>
    </reaction>
</comment>
<dbReference type="HAMAP" id="MF_00733">
    <property type="entry name" value="RocA"/>
    <property type="match status" value="1"/>
</dbReference>
<dbReference type="InterPro" id="IPR050485">
    <property type="entry name" value="Proline_metab_enzyme"/>
</dbReference>
<protein>
    <recommendedName>
        <fullName evidence="6">1-pyrroline-5-carboxylate dehydrogenase</fullName>
        <shortName evidence="6">P5C dehydrogenase</shortName>
        <ecNumber evidence="6">1.2.1.88</ecNumber>
    </recommendedName>
    <alternativeName>
        <fullName evidence="6">L-glutamate gamma-semialdehyde dehydrogenase</fullName>
    </alternativeName>
</protein>
<organism evidence="9 10">
    <name type="scientific">Neobacillus vireti LMG 21834</name>
    <dbReference type="NCBI Taxonomy" id="1131730"/>
    <lineage>
        <taxon>Bacteria</taxon>
        <taxon>Bacillati</taxon>
        <taxon>Bacillota</taxon>
        <taxon>Bacilli</taxon>
        <taxon>Bacillales</taxon>
        <taxon>Bacillaceae</taxon>
        <taxon>Neobacillus</taxon>
    </lineage>
</organism>
<dbReference type="GO" id="GO:0010133">
    <property type="term" value="P:L-proline catabolic process to L-glutamate"/>
    <property type="evidence" value="ECO:0007669"/>
    <property type="project" value="TreeGrafter"/>
</dbReference>
<dbReference type="PANTHER" id="PTHR42862">
    <property type="entry name" value="DELTA-1-PYRROLINE-5-CARBOXYLATE DEHYDROGENASE 1, ISOFORM A-RELATED"/>
    <property type="match status" value="1"/>
</dbReference>
<keyword evidence="10" id="KW-1185">Reference proteome</keyword>
<evidence type="ECO:0000313" key="10">
    <source>
        <dbReference type="Proteomes" id="UP000018877"/>
    </source>
</evidence>
<dbReference type="PANTHER" id="PTHR42862:SF1">
    <property type="entry name" value="DELTA-1-PYRROLINE-5-CARBOXYLATE DEHYDROGENASE 2, ISOFORM A-RELATED"/>
    <property type="match status" value="1"/>
</dbReference>
<comment type="similarity">
    <text evidence="5 6">Belongs to the aldehyde dehydrogenase family. RocA subfamily.</text>
</comment>
<evidence type="ECO:0000259" key="8">
    <source>
        <dbReference type="Pfam" id="PF00171"/>
    </source>
</evidence>
<evidence type="ECO:0000256" key="7">
    <source>
        <dbReference type="PROSITE-ProRule" id="PRU10007"/>
    </source>
</evidence>
<dbReference type="FunFam" id="3.40.605.10:FF:000045">
    <property type="entry name" value="1-pyrroline-5-carboxylate dehydrogenase 1"/>
    <property type="match status" value="1"/>
</dbReference>
<dbReference type="Pfam" id="PF00171">
    <property type="entry name" value="Aldedh"/>
    <property type="match status" value="1"/>
</dbReference>